<dbReference type="PANTHER" id="PTHR43792">
    <property type="entry name" value="GNAT FAMILY, PUTATIVE (AFU_ORTHOLOGUE AFUA_3G00765)-RELATED-RELATED"/>
    <property type="match status" value="1"/>
</dbReference>
<dbReference type="Gene3D" id="3.40.630.30">
    <property type="match status" value="1"/>
</dbReference>
<dbReference type="AlphaFoldDB" id="A0A974XMJ6"/>
<dbReference type="RefSeq" id="WP_207324987.1">
    <property type="nucleotide sequence ID" value="NZ_CP071504.1"/>
</dbReference>
<dbReference type="KEGG" id="scyp:JYB88_17745"/>
<evidence type="ECO:0000259" key="1">
    <source>
        <dbReference type="PROSITE" id="PS51186"/>
    </source>
</evidence>
<dbReference type="GO" id="GO:0016747">
    <property type="term" value="F:acyltransferase activity, transferring groups other than amino-acyl groups"/>
    <property type="evidence" value="ECO:0007669"/>
    <property type="project" value="InterPro"/>
</dbReference>
<dbReference type="PANTHER" id="PTHR43792:SF1">
    <property type="entry name" value="N-ACETYLTRANSFERASE DOMAIN-CONTAINING PROTEIN"/>
    <property type="match status" value="1"/>
</dbReference>
<dbReference type="EMBL" id="CP071504">
    <property type="protein sequence ID" value="QSX29993.1"/>
    <property type="molecule type" value="Genomic_DNA"/>
</dbReference>
<proteinExistence type="predicted"/>
<dbReference type="InterPro" id="IPR000182">
    <property type="entry name" value="GNAT_dom"/>
</dbReference>
<keyword evidence="3" id="KW-1185">Reference proteome</keyword>
<organism evidence="2 3">
    <name type="scientific">Shewanella cyperi</name>
    <dbReference type="NCBI Taxonomy" id="2814292"/>
    <lineage>
        <taxon>Bacteria</taxon>
        <taxon>Pseudomonadati</taxon>
        <taxon>Pseudomonadota</taxon>
        <taxon>Gammaproteobacteria</taxon>
        <taxon>Alteromonadales</taxon>
        <taxon>Shewanellaceae</taxon>
        <taxon>Shewanella</taxon>
    </lineage>
</organism>
<evidence type="ECO:0000313" key="3">
    <source>
        <dbReference type="Proteomes" id="UP000663281"/>
    </source>
</evidence>
<dbReference type="PROSITE" id="PS51186">
    <property type="entry name" value="GNAT"/>
    <property type="match status" value="1"/>
</dbReference>
<name>A0A974XMJ6_9GAMM</name>
<dbReference type="InterPro" id="IPR051531">
    <property type="entry name" value="N-acetyltransferase"/>
</dbReference>
<sequence length="179" mass="20035">MTDYPRLRSPRLLLRAFQHSDLAAFAAYRADPHIARYQSWSSYSLADAERLYEGMQGLAFATPGCWYQIALANPDTDELLGDLALHFIDEAQVELGFTLSAAAQGKGLATEAVNTILSYLFDTLGKHRVIAVTDAQNAAAAQLLERCGFRREAHWIDNVFFKGAWGSEYQYAILAREWP</sequence>
<accession>A0A974XMJ6</accession>
<dbReference type="Pfam" id="PF13302">
    <property type="entry name" value="Acetyltransf_3"/>
    <property type="match status" value="1"/>
</dbReference>
<evidence type="ECO:0000313" key="2">
    <source>
        <dbReference type="EMBL" id="QSX29993.1"/>
    </source>
</evidence>
<protein>
    <submittedName>
        <fullName evidence="2">GNAT family N-acetyltransferase</fullName>
    </submittedName>
</protein>
<feature type="domain" description="N-acetyltransferase" evidence="1">
    <location>
        <begin position="12"/>
        <end position="176"/>
    </location>
</feature>
<dbReference type="Proteomes" id="UP000663281">
    <property type="component" value="Chromosome"/>
</dbReference>
<dbReference type="SUPFAM" id="SSF55729">
    <property type="entry name" value="Acyl-CoA N-acyltransferases (Nat)"/>
    <property type="match status" value="1"/>
</dbReference>
<dbReference type="InterPro" id="IPR016181">
    <property type="entry name" value="Acyl_CoA_acyltransferase"/>
</dbReference>
<gene>
    <name evidence="2" type="ORF">JYB88_17745</name>
</gene>
<reference evidence="2 3" key="1">
    <citation type="submission" date="2021-03" db="EMBL/GenBank/DDBJ databases">
        <title>Novel species identification of genus Shewanella.</title>
        <authorList>
            <person name="Liu G."/>
            <person name="Zhang Q."/>
        </authorList>
    </citation>
    <scope>NUCLEOTIDE SEQUENCE [LARGE SCALE GENOMIC DNA]</scope>
    <source>
        <strain evidence="2 3">FJAT-53726</strain>
    </source>
</reference>